<keyword evidence="3" id="KW-0503">Monooxygenase</keyword>
<evidence type="ECO:0000259" key="2">
    <source>
        <dbReference type="PROSITE" id="PS51725"/>
    </source>
</evidence>
<keyword evidence="1" id="KW-1133">Transmembrane helix</keyword>
<dbReference type="PANTHER" id="PTHR40057:SF1">
    <property type="entry name" value="SLR1162 PROTEIN"/>
    <property type="match status" value="1"/>
</dbReference>
<dbReference type="PANTHER" id="PTHR40057">
    <property type="entry name" value="SLR1162 PROTEIN"/>
    <property type="match status" value="1"/>
</dbReference>
<dbReference type="PROSITE" id="PS51725">
    <property type="entry name" value="ABM"/>
    <property type="match status" value="1"/>
</dbReference>
<name>K6ZWU9_9ALTE</name>
<proteinExistence type="predicted"/>
<dbReference type="GO" id="GO:0004497">
    <property type="term" value="F:monooxygenase activity"/>
    <property type="evidence" value="ECO:0007669"/>
    <property type="project" value="UniProtKB-KW"/>
</dbReference>
<dbReference type="EMBL" id="BAER01000053">
    <property type="protein sequence ID" value="GAC33268.1"/>
    <property type="molecule type" value="Genomic_DNA"/>
</dbReference>
<evidence type="ECO:0000313" key="3">
    <source>
        <dbReference type="EMBL" id="GAC33268.1"/>
    </source>
</evidence>
<keyword evidence="1" id="KW-0472">Membrane</keyword>
<reference evidence="4" key="1">
    <citation type="journal article" date="2014" name="Environ. Microbiol.">
        <title>Comparative genomics of the marine bacterial genus Glaciecola reveals the high degree of genomic diversity and genomic characteristic for cold adaptation.</title>
        <authorList>
            <person name="Qin Q.L."/>
            <person name="Xie B.B."/>
            <person name="Yu Y."/>
            <person name="Shu Y.L."/>
            <person name="Rong J.C."/>
            <person name="Zhang Y.J."/>
            <person name="Zhao D.L."/>
            <person name="Chen X.L."/>
            <person name="Zhang X.Y."/>
            <person name="Chen B."/>
            <person name="Zhou B.C."/>
            <person name="Zhang Y.Z."/>
        </authorList>
    </citation>
    <scope>NUCLEOTIDE SEQUENCE [LARGE SCALE GENOMIC DNA]</scope>
    <source>
        <strain evidence="4">LMG 21857</strain>
    </source>
</reference>
<dbReference type="SUPFAM" id="SSF54909">
    <property type="entry name" value="Dimeric alpha+beta barrel"/>
    <property type="match status" value="1"/>
</dbReference>
<dbReference type="Proteomes" id="UP000006322">
    <property type="component" value="Unassembled WGS sequence"/>
</dbReference>
<organism evidence="3 4">
    <name type="scientific">Paraglaciecola polaris LMG 21857</name>
    <dbReference type="NCBI Taxonomy" id="1129793"/>
    <lineage>
        <taxon>Bacteria</taxon>
        <taxon>Pseudomonadati</taxon>
        <taxon>Pseudomonadota</taxon>
        <taxon>Gammaproteobacteria</taxon>
        <taxon>Alteromonadales</taxon>
        <taxon>Alteromonadaceae</taxon>
        <taxon>Paraglaciecola</taxon>
    </lineage>
</organism>
<dbReference type="AlphaFoldDB" id="K6ZWU9"/>
<dbReference type="Pfam" id="PF03992">
    <property type="entry name" value="ABM"/>
    <property type="match status" value="1"/>
</dbReference>
<keyword evidence="1" id="KW-0812">Transmembrane</keyword>
<dbReference type="InterPro" id="IPR011008">
    <property type="entry name" value="Dimeric_a/b-barrel"/>
</dbReference>
<gene>
    <name evidence="3" type="ORF">GPLA_2363</name>
</gene>
<feature type="domain" description="ABM" evidence="2">
    <location>
        <begin position="8"/>
        <end position="98"/>
    </location>
</feature>
<comment type="caution">
    <text evidence="3">The sequence shown here is derived from an EMBL/GenBank/DDBJ whole genome shotgun (WGS) entry which is preliminary data.</text>
</comment>
<dbReference type="Gene3D" id="3.30.70.100">
    <property type="match status" value="1"/>
</dbReference>
<dbReference type="STRING" id="1129793.GPLA_2363"/>
<dbReference type="RefSeq" id="WP_007105047.1">
    <property type="nucleotide sequence ID" value="NZ_BAER01000053.1"/>
</dbReference>
<sequence>MTAKNEPITVIVSRRVKPDKVEEFESLSSEMTERASQFAGYMGTTLFKPSSSNDPEYRVMFKFKDIDSLKVWEASSQRSDVLEKIEGLLISTSEREQVSGLITWFTLPSANPLTPPPRYKMTLISWLALYPAVTFIFWLLGTWLAEFPLILRTFLVTALVIVLMTYVLMPFMTKTFSFWLYPKPKHKGDN</sequence>
<keyword evidence="4" id="KW-1185">Reference proteome</keyword>
<protein>
    <submittedName>
        <fullName evidence="3">Membrane protein containing antibiotic biosynthesis monooxygenase domain</fullName>
    </submittedName>
</protein>
<keyword evidence="3" id="KW-0560">Oxidoreductase</keyword>
<dbReference type="InterPro" id="IPR038762">
    <property type="entry name" value="ABM_predict"/>
</dbReference>
<evidence type="ECO:0000256" key="1">
    <source>
        <dbReference type="SAM" id="Phobius"/>
    </source>
</evidence>
<accession>K6ZWU9</accession>
<feature type="transmembrane region" description="Helical" evidence="1">
    <location>
        <begin position="149"/>
        <end position="169"/>
    </location>
</feature>
<feature type="transmembrane region" description="Helical" evidence="1">
    <location>
        <begin position="123"/>
        <end position="143"/>
    </location>
</feature>
<dbReference type="InterPro" id="IPR007138">
    <property type="entry name" value="ABM_dom"/>
</dbReference>
<evidence type="ECO:0000313" key="4">
    <source>
        <dbReference type="Proteomes" id="UP000006322"/>
    </source>
</evidence>